<organism evidence="1 2">
    <name type="scientific">Streptomyces spororaveus</name>
    <dbReference type="NCBI Taxonomy" id="284039"/>
    <lineage>
        <taxon>Bacteria</taxon>
        <taxon>Bacillati</taxon>
        <taxon>Actinomycetota</taxon>
        <taxon>Actinomycetes</taxon>
        <taxon>Kitasatosporales</taxon>
        <taxon>Streptomycetaceae</taxon>
        <taxon>Streptomyces</taxon>
    </lineage>
</organism>
<keyword evidence="2" id="KW-1185">Reference proteome</keyword>
<proteinExistence type="predicted"/>
<dbReference type="RefSeq" id="WP_389801608.1">
    <property type="nucleotide sequence ID" value="NZ_JBIAHL010000013.1"/>
</dbReference>
<name>A0ABQ3TEN9_9ACTN</name>
<accession>A0ABQ3TEN9</accession>
<reference evidence="2" key="1">
    <citation type="submission" date="2023-07" db="EMBL/GenBank/DDBJ databases">
        <title>Whole genome shotgun sequence of Streptomyces spororaveus NBRC 15456.</title>
        <authorList>
            <person name="Komaki H."/>
            <person name="Tamura T."/>
        </authorList>
    </citation>
    <scope>NUCLEOTIDE SEQUENCE [LARGE SCALE GENOMIC DNA]</scope>
    <source>
        <strain evidence="2">NBRC 15456</strain>
    </source>
</reference>
<evidence type="ECO:0000313" key="2">
    <source>
        <dbReference type="Proteomes" id="UP000608522"/>
    </source>
</evidence>
<gene>
    <name evidence="1" type="ORF">Sspor_44140</name>
</gene>
<sequence length="87" mass="9014">MAAAAPAQAAPTGANTVYADCAVGSYGENSDGVWISCGDVVGGQARGRADCKGAPDIYTAWVGGWKYSQNGFCWFSMRQAILETKAS</sequence>
<dbReference type="Proteomes" id="UP000608522">
    <property type="component" value="Unassembled WGS sequence"/>
</dbReference>
<dbReference type="EMBL" id="BNED01000005">
    <property type="protein sequence ID" value="GHI78853.1"/>
    <property type="molecule type" value="Genomic_DNA"/>
</dbReference>
<protein>
    <submittedName>
        <fullName evidence="1">Uncharacterized protein</fullName>
    </submittedName>
</protein>
<comment type="caution">
    <text evidence="1">The sequence shown here is derived from an EMBL/GenBank/DDBJ whole genome shotgun (WGS) entry which is preliminary data.</text>
</comment>
<evidence type="ECO:0000313" key="1">
    <source>
        <dbReference type="EMBL" id="GHI78853.1"/>
    </source>
</evidence>